<keyword evidence="2" id="KW-1185">Reference proteome</keyword>
<reference evidence="1" key="1">
    <citation type="submission" date="2021-03" db="EMBL/GenBank/DDBJ databases">
        <title>Evolutionary priming and transition to the ectomycorrhizal habit in an iconic lineage of mushroom-forming fungi: is preadaptation a requirement?</title>
        <authorList>
            <consortium name="DOE Joint Genome Institute"/>
            <person name="Looney B.P."/>
            <person name="Miyauchi S."/>
            <person name="Morin E."/>
            <person name="Drula E."/>
            <person name="Courty P.E."/>
            <person name="Chicoki N."/>
            <person name="Fauchery L."/>
            <person name="Kohler A."/>
            <person name="Kuo A."/>
            <person name="LaButti K."/>
            <person name="Pangilinan J."/>
            <person name="Lipzen A."/>
            <person name="Riley R."/>
            <person name="Andreopoulos W."/>
            <person name="He G."/>
            <person name="Johnson J."/>
            <person name="Barry K.W."/>
            <person name="Grigoriev I.V."/>
            <person name="Nagy L."/>
            <person name="Hibbett D."/>
            <person name="Henrissat B."/>
            <person name="Matheny P.B."/>
            <person name="Labbe J."/>
            <person name="Martin A.F."/>
        </authorList>
    </citation>
    <scope>NUCLEOTIDE SEQUENCE</scope>
    <source>
        <strain evidence="1">BPL698</strain>
    </source>
</reference>
<accession>A0ACC0UNX3</accession>
<evidence type="ECO:0000313" key="1">
    <source>
        <dbReference type="EMBL" id="KAI9512784.1"/>
    </source>
</evidence>
<sequence length="263" mass="29141">MRQNRSKAYRKLMAMYSTSFGFRQPYQVLVDSETCDTASSQKIDLLTRMESVLVGSVKMMITQCCIHELYLKGKSHQPAVDLAKSFERRKCNHKEAMPGDECIAAVVGETNKHRYVIATQSHPLRVGLRAIPGVPIVHINRSVMILEPASDTTLQFKHRAEQDALGPSTSEKAMLSAVAPPPEPVVKKKGPKGPNPLSVKKKARKHATQEVNTRVAAARVEKVHAGNKRKLHEAEDGGKVSAGAEPRPKRRRRNKTASRPVEV</sequence>
<dbReference type="EMBL" id="JAGFNK010000005">
    <property type="protein sequence ID" value="KAI9512784.1"/>
    <property type="molecule type" value="Genomic_DNA"/>
</dbReference>
<name>A0ACC0UNX3_9AGAM</name>
<gene>
    <name evidence="1" type="ORF">F5148DRAFT_643706</name>
</gene>
<evidence type="ECO:0000313" key="2">
    <source>
        <dbReference type="Proteomes" id="UP001207468"/>
    </source>
</evidence>
<dbReference type="Proteomes" id="UP001207468">
    <property type="component" value="Unassembled WGS sequence"/>
</dbReference>
<proteinExistence type="predicted"/>
<comment type="caution">
    <text evidence="1">The sequence shown here is derived from an EMBL/GenBank/DDBJ whole genome shotgun (WGS) entry which is preliminary data.</text>
</comment>
<organism evidence="1 2">
    <name type="scientific">Russula earlei</name>
    <dbReference type="NCBI Taxonomy" id="71964"/>
    <lineage>
        <taxon>Eukaryota</taxon>
        <taxon>Fungi</taxon>
        <taxon>Dikarya</taxon>
        <taxon>Basidiomycota</taxon>
        <taxon>Agaricomycotina</taxon>
        <taxon>Agaricomycetes</taxon>
        <taxon>Russulales</taxon>
        <taxon>Russulaceae</taxon>
        <taxon>Russula</taxon>
    </lineage>
</organism>
<protein>
    <submittedName>
        <fullName evidence="1">Fcf1-domain-containing protein</fullName>
    </submittedName>
</protein>